<sequence length="661" mass="73672">MPTLFSLVRVTTFAVSSITEIAVSTNAPFLSVAATLTTSILDSVGSLKAFKDECALMLEQIHEILCIIISLYSTAQTAHGALVYDIAQFTETLQRIYTFFMTQQRMSKIKQLFKKFDSELQLEACRRGLQESLGVFRAQTGHSTLGTIAQMQQDSEARHKQLVVMLANGGDFLNSEETSSVAGSCSAFGNSSISLSILPPPPQIFHGRRYELDCIVQLLKQDSAHIAILGAGGMGKTSLAIMALHHVDVAAKYPDRYFVQCHSIVASSDLLSTLASHLGMQKGSNLLGNIIMHFSRTPTLLVLDNFETPWESEARSEVEDLLSKLSDVHQLAIIVTMRGAERPQKVQWTHPFLMPLQPLTDPAALQTFIDIADDHHEESLVRQLLDLTENLPLAVNLIAHVAAYEGCPMTLSRWRTESTRMLSDGYDKQSSLEISIMLSLSSPRMAQDAQDLLSILSILPDGLSDTELIQIQFGIPNILASKMTLLRTALAYNSSDQRVKVLVPVREYIHDTHPPSEDLKLPVRRHLHRLLRLWDRNVLSEGISSQISNNIGNLNSVLFDALETRGPDVINDLESVIVLNRFRQISSAAASSHLMRLFSEQINEWQQDPIYGRYLIEKFKSALFSPVPDPDTYIILGNKYFEDKSEVEKGESHLHCCNPQF</sequence>
<gene>
    <name evidence="2" type="ORF">MVEN_01126300</name>
</gene>
<dbReference type="PANTHER" id="PTHR47691:SF3">
    <property type="entry name" value="HTH-TYPE TRANSCRIPTIONAL REGULATOR RV0890C-RELATED"/>
    <property type="match status" value="1"/>
</dbReference>
<reference evidence="2" key="1">
    <citation type="submission" date="2020-05" db="EMBL/GenBank/DDBJ databases">
        <title>Mycena genomes resolve the evolution of fungal bioluminescence.</title>
        <authorList>
            <person name="Tsai I.J."/>
        </authorList>
    </citation>
    <scope>NUCLEOTIDE SEQUENCE</scope>
    <source>
        <strain evidence="2">CCC161011</strain>
    </source>
</reference>
<proteinExistence type="predicted"/>
<name>A0A8H6Y917_9AGAR</name>
<comment type="caution">
    <text evidence="2">The sequence shown here is derived from an EMBL/GenBank/DDBJ whole genome shotgun (WGS) entry which is preliminary data.</text>
</comment>
<dbReference type="CDD" id="cd21037">
    <property type="entry name" value="MLKL_NTD"/>
    <property type="match status" value="1"/>
</dbReference>
<organism evidence="2 3">
    <name type="scientific">Mycena venus</name>
    <dbReference type="NCBI Taxonomy" id="2733690"/>
    <lineage>
        <taxon>Eukaryota</taxon>
        <taxon>Fungi</taxon>
        <taxon>Dikarya</taxon>
        <taxon>Basidiomycota</taxon>
        <taxon>Agaricomycotina</taxon>
        <taxon>Agaricomycetes</taxon>
        <taxon>Agaricomycetidae</taxon>
        <taxon>Agaricales</taxon>
        <taxon>Marasmiineae</taxon>
        <taxon>Mycenaceae</taxon>
        <taxon>Mycena</taxon>
    </lineage>
</organism>
<dbReference type="AlphaFoldDB" id="A0A8H6Y917"/>
<dbReference type="Proteomes" id="UP000620124">
    <property type="component" value="Unassembled WGS sequence"/>
</dbReference>
<keyword evidence="3" id="KW-1185">Reference proteome</keyword>
<feature type="domain" description="Novel STAND NTPase 1" evidence="1">
    <location>
        <begin position="203"/>
        <end position="339"/>
    </location>
</feature>
<evidence type="ECO:0000259" key="1">
    <source>
        <dbReference type="Pfam" id="PF20703"/>
    </source>
</evidence>
<protein>
    <submittedName>
        <fullName evidence="2">NB-ARC domain-containing protein</fullName>
    </submittedName>
</protein>
<dbReference type="OrthoDB" id="1534087at2759"/>
<dbReference type="Gene3D" id="3.40.50.300">
    <property type="entry name" value="P-loop containing nucleotide triphosphate hydrolases"/>
    <property type="match status" value="1"/>
</dbReference>
<dbReference type="EMBL" id="JACAZI010000008">
    <property type="protein sequence ID" value="KAF7354376.1"/>
    <property type="molecule type" value="Genomic_DNA"/>
</dbReference>
<dbReference type="InterPro" id="IPR027417">
    <property type="entry name" value="P-loop_NTPase"/>
</dbReference>
<dbReference type="InterPro" id="IPR036537">
    <property type="entry name" value="Adaptor_Cbl_N_dom_sf"/>
</dbReference>
<dbReference type="Gene3D" id="1.20.930.20">
    <property type="entry name" value="Adaptor protein Cbl, N-terminal domain"/>
    <property type="match status" value="1"/>
</dbReference>
<dbReference type="PANTHER" id="PTHR47691">
    <property type="entry name" value="REGULATOR-RELATED"/>
    <property type="match status" value="1"/>
</dbReference>
<dbReference type="GO" id="GO:0007166">
    <property type="term" value="P:cell surface receptor signaling pathway"/>
    <property type="evidence" value="ECO:0007669"/>
    <property type="project" value="InterPro"/>
</dbReference>
<dbReference type="GO" id="GO:0043531">
    <property type="term" value="F:ADP binding"/>
    <property type="evidence" value="ECO:0007669"/>
    <property type="project" value="InterPro"/>
</dbReference>
<dbReference type="InterPro" id="IPR059179">
    <property type="entry name" value="MLKL-like_MCAfunc"/>
</dbReference>
<evidence type="ECO:0000313" key="3">
    <source>
        <dbReference type="Proteomes" id="UP000620124"/>
    </source>
</evidence>
<dbReference type="SUPFAM" id="SSF52540">
    <property type="entry name" value="P-loop containing nucleoside triphosphate hydrolases"/>
    <property type="match status" value="1"/>
</dbReference>
<evidence type="ECO:0000313" key="2">
    <source>
        <dbReference type="EMBL" id="KAF7354376.1"/>
    </source>
</evidence>
<dbReference type="InterPro" id="IPR049052">
    <property type="entry name" value="nSTAND1"/>
</dbReference>
<accession>A0A8H6Y917</accession>
<dbReference type="PRINTS" id="PR00364">
    <property type="entry name" value="DISEASERSIST"/>
</dbReference>
<dbReference type="Pfam" id="PF20703">
    <property type="entry name" value="nSTAND1"/>
    <property type="match status" value="1"/>
</dbReference>